<comment type="caution">
    <text evidence="1">The sequence shown here is derived from an EMBL/GenBank/DDBJ whole genome shotgun (WGS) entry which is preliminary data.</text>
</comment>
<protein>
    <submittedName>
        <fullName evidence="1">Uncharacterized protein</fullName>
    </submittedName>
</protein>
<evidence type="ECO:0000313" key="1">
    <source>
        <dbReference type="EMBL" id="CAG2199204.1"/>
    </source>
</evidence>
<organism evidence="1 2">
    <name type="scientific">Mytilus edulis</name>
    <name type="common">Blue mussel</name>
    <dbReference type="NCBI Taxonomy" id="6550"/>
    <lineage>
        <taxon>Eukaryota</taxon>
        <taxon>Metazoa</taxon>
        <taxon>Spiralia</taxon>
        <taxon>Lophotrochozoa</taxon>
        <taxon>Mollusca</taxon>
        <taxon>Bivalvia</taxon>
        <taxon>Autobranchia</taxon>
        <taxon>Pteriomorphia</taxon>
        <taxon>Mytilida</taxon>
        <taxon>Mytiloidea</taxon>
        <taxon>Mytilidae</taxon>
        <taxon>Mytilinae</taxon>
        <taxon>Mytilus</taxon>
    </lineage>
</organism>
<name>A0A8S3QY21_MYTED</name>
<sequence>MSMEKSNKVPGTVAKELFKQHSNLTMVCPSNFKSTGFNSKNAALHGINCIQLFCKIKGIIPIGESHFPSTIDGVTTDVLEGTSQFSSVVHIGDKIYNEQNNIGTLGGFVKYYGIDTFLTCSHCHTISNKDVPEPVECVLIRHSLKYDQQEKDMQVDAKTVHRSNLQDNPDETSIDAALLLIETPNKTKSSVSRNLLTSRSASAVAGTSEAKQTSPNLQ</sequence>
<proteinExistence type="predicted"/>
<evidence type="ECO:0000313" key="2">
    <source>
        <dbReference type="Proteomes" id="UP000683360"/>
    </source>
</evidence>
<reference evidence="1" key="1">
    <citation type="submission" date="2021-03" db="EMBL/GenBank/DDBJ databases">
        <authorList>
            <person name="Bekaert M."/>
        </authorList>
    </citation>
    <scope>NUCLEOTIDE SEQUENCE</scope>
</reference>
<dbReference type="Proteomes" id="UP000683360">
    <property type="component" value="Unassembled WGS sequence"/>
</dbReference>
<dbReference type="AlphaFoldDB" id="A0A8S3QY21"/>
<dbReference type="OrthoDB" id="6130942at2759"/>
<keyword evidence="2" id="KW-1185">Reference proteome</keyword>
<dbReference type="EMBL" id="CAJPWZ010000716">
    <property type="protein sequence ID" value="CAG2199204.1"/>
    <property type="molecule type" value="Genomic_DNA"/>
</dbReference>
<accession>A0A8S3QY21</accession>
<gene>
    <name evidence="1" type="ORF">MEDL_13923</name>
</gene>